<evidence type="ECO:0000259" key="5">
    <source>
        <dbReference type="Pfam" id="PF02120"/>
    </source>
</evidence>
<reference evidence="6 7" key="1">
    <citation type="submission" date="2019-08" db="EMBL/GenBank/DDBJ databases">
        <authorList>
            <person name="Khan S.A."/>
            <person name="Jeon C.O."/>
            <person name="Jeong S.E."/>
        </authorList>
    </citation>
    <scope>NUCLEOTIDE SEQUENCE [LARGE SCALE GENOMIC DNA]</scope>
    <source>
        <strain evidence="7">IMCC1728</strain>
    </source>
</reference>
<evidence type="ECO:0000256" key="4">
    <source>
        <dbReference type="SAM" id="MobiDB-lite"/>
    </source>
</evidence>
<proteinExistence type="inferred from homology"/>
<feature type="region of interest" description="Disordered" evidence="4">
    <location>
        <begin position="161"/>
        <end position="224"/>
    </location>
</feature>
<keyword evidence="3" id="KW-1005">Bacterial flagellum biogenesis</keyword>
<dbReference type="AlphaFoldDB" id="A0A5C6TXQ2"/>
<dbReference type="InterPro" id="IPR038610">
    <property type="entry name" value="FliK-like_C_sf"/>
</dbReference>
<gene>
    <name evidence="6" type="ORF">FSC37_01900</name>
</gene>
<feature type="domain" description="Flagellar hook-length control protein-like C-terminal" evidence="5">
    <location>
        <begin position="268"/>
        <end position="343"/>
    </location>
</feature>
<feature type="compositionally biased region" description="Basic and acidic residues" evidence="4">
    <location>
        <begin position="87"/>
        <end position="96"/>
    </location>
</feature>
<dbReference type="Gene3D" id="3.30.750.140">
    <property type="match status" value="1"/>
</dbReference>
<evidence type="ECO:0000256" key="3">
    <source>
        <dbReference type="ARBA" id="ARBA00022795"/>
    </source>
</evidence>
<dbReference type="InterPro" id="IPR001635">
    <property type="entry name" value="Flag_hook_Flik"/>
</dbReference>
<dbReference type="InterPro" id="IPR052563">
    <property type="entry name" value="FliK"/>
</dbReference>
<accession>A0A5C6TXQ2</accession>
<dbReference type="PRINTS" id="PR01007">
    <property type="entry name" value="FLGHOOKFLIK"/>
</dbReference>
<keyword evidence="6" id="KW-0969">Cilium</keyword>
<evidence type="ECO:0000256" key="1">
    <source>
        <dbReference type="ARBA" id="ARBA00003944"/>
    </source>
</evidence>
<evidence type="ECO:0000313" key="7">
    <source>
        <dbReference type="Proteomes" id="UP000321832"/>
    </source>
</evidence>
<evidence type="ECO:0000256" key="2">
    <source>
        <dbReference type="ARBA" id="ARBA00009149"/>
    </source>
</evidence>
<dbReference type="GO" id="GO:0044780">
    <property type="term" value="P:bacterial-type flagellum assembly"/>
    <property type="evidence" value="ECO:0007669"/>
    <property type="project" value="InterPro"/>
</dbReference>
<evidence type="ECO:0000313" key="6">
    <source>
        <dbReference type="EMBL" id="TXC65313.1"/>
    </source>
</evidence>
<comment type="caution">
    <text evidence="6">The sequence shown here is derived from an EMBL/GenBank/DDBJ whole genome shotgun (WGS) entry which is preliminary data.</text>
</comment>
<dbReference type="CDD" id="cd17470">
    <property type="entry name" value="T3SS_Flik_C"/>
    <property type="match status" value="1"/>
</dbReference>
<dbReference type="Pfam" id="PF02120">
    <property type="entry name" value="Flg_hook"/>
    <property type="match status" value="1"/>
</dbReference>
<feature type="compositionally biased region" description="Low complexity" evidence="4">
    <location>
        <begin position="161"/>
        <end position="174"/>
    </location>
</feature>
<dbReference type="PANTHER" id="PTHR37533:SF2">
    <property type="entry name" value="FLAGELLAR HOOK-LENGTH CONTROL PROTEIN"/>
    <property type="match status" value="1"/>
</dbReference>
<comment type="function">
    <text evidence="1">Controls the length of the flagellar hook.</text>
</comment>
<dbReference type="Proteomes" id="UP000321832">
    <property type="component" value="Unassembled WGS sequence"/>
</dbReference>
<feature type="compositionally biased region" description="Low complexity" evidence="4">
    <location>
        <begin position="8"/>
        <end position="23"/>
    </location>
</feature>
<organism evidence="6 7">
    <name type="scientific">Piscinibacter aquaticus</name>
    <dbReference type="NCBI Taxonomy" id="392597"/>
    <lineage>
        <taxon>Bacteria</taxon>
        <taxon>Pseudomonadati</taxon>
        <taxon>Pseudomonadota</taxon>
        <taxon>Betaproteobacteria</taxon>
        <taxon>Burkholderiales</taxon>
        <taxon>Sphaerotilaceae</taxon>
        <taxon>Piscinibacter</taxon>
    </lineage>
</organism>
<feature type="region of interest" description="Disordered" evidence="4">
    <location>
        <begin position="1"/>
        <end position="101"/>
    </location>
</feature>
<comment type="similarity">
    <text evidence="2">Belongs to the FliK family.</text>
</comment>
<feature type="compositionally biased region" description="Basic and acidic residues" evidence="4">
    <location>
        <begin position="343"/>
        <end position="354"/>
    </location>
</feature>
<sequence length="390" mass="39955">MSTVQIQPPASARPAVRPPASEAQPSGEGGDFAQLMALQAPAEEPPQGQRPDDARRARARRAARPMLRQAQAEAMRDKPDVTQFAREGADTRHPAADEAPPLDPALAQWLQGLHRPDASAPPPAADAQGEVALGGLRKQHGLPLARPVTEHTDEIDVTAAAAGHRAGHGAPAARTADKAARETLPTDAAAAARHADESPSALTAATPETTPAPTTAGFTLPAGFEPVAGATPDMAAPAPIETALRAVPMAVPLHSPEFAQAFGLEISTLARDGIQQAELHLNPAEMGPVSVQIALDGDKARIDFGAQAAATRAVIEASLPELAAALRDAGLTLAGGGVSQHAGARDDGRREGRGDSAPFGSRERAEAVAATPARPPLRSRAGPGGVDLYA</sequence>
<feature type="compositionally biased region" description="Low complexity" evidence="4">
    <location>
        <begin position="182"/>
        <end position="223"/>
    </location>
</feature>
<feature type="region of interest" description="Disordered" evidence="4">
    <location>
        <begin position="336"/>
        <end position="390"/>
    </location>
</feature>
<keyword evidence="7" id="KW-1185">Reference proteome</keyword>
<dbReference type="GO" id="GO:0009424">
    <property type="term" value="C:bacterial-type flagellum hook"/>
    <property type="evidence" value="ECO:0007669"/>
    <property type="project" value="InterPro"/>
</dbReference>
<dbReference type="EMBL" id="VOPW01000001">
    <property type="protein sequence ID" value="TXC65313.1"/>
    <property type="molecule type" value="Genomic_DNA"/>
</dbReference>
<keyword evidence="6" id="KW-0282">Flagellum</keyword>
<name>A0A5C6TXQ2_9BURK</name>
<protein>
    <submittedName>
        <fullName evidence="6">Flagellar hook-length control protein FliK</fullName>
    </submittedName>
</protein>
<dbReference type="PANTHER" id="PTHR37533">
    <property type="entry name" value="FLAGELLAR HOOK-LENGTH CONTROL PROTEIN"/>
    <property type="match status" value="1"/>
</dbReference>
<dbReference type="InterPro" id="IPR021136">
    <property type="entry name" value="Flagellar_hook_control-like_C"/>
</dbReference>
<keyword evidence="6" id="KW-0966">Cell projection</keyword>